<protein>
    <submittedName>
        <fullName evidence="4">Serine/Threonine kinase, putative</fullName>
    </submittedName>
</protein>
<evidence type="ECO:0000259" key="3">
    <source>
        <dbReference type="Pfam" id="PF13947"/>
    </source>
</evidence>
<dbReference type="EMBL" id="CM001223">
    <property type="protein sequence ID" value="AES80588.1"/>
    <property type="molecule type" value="Genomic_DNA"/>
</dbReference>
<dbReference type="EMBL" id="PSQE01000007">
    <property type="protein sequence ID" value="RHN47266.1"/>
    <property type="molecule type" value="Genomic_DNA"/>
</dbReference>
<evidence type="ECO:0000313" key="4">
    <source>
        <dbReference type="EMBL" id="AES80588.1"/>
    </source>
</evidence>
<dbReference type="Proteomes" id="UP000265566">
    <property type="component" value="Chromosome 7"/>
</dbReference>
<dbReference type="Proteomes" id="UP000002051">
    <property type="component" value="Unassembled WGS sequence"/>
</dbReference>
<reference evidence="4 7" key="2">
    <citation type="journal article" date="2014" name="BMC Genomics">
        <title>An improved genome release (version Mt4.0) for the model legume Medicago truncatula.</title>
        <authorList>
            <person name="Tang H."/>
            <person name="Krishnakumar V."/>
            <person name="Bidwell S."/>
            <person name="Rosen B."/>
            <person name="Chan A."/>
            <person name="Zhou S."/>
            <person name="Gentzbittel L."/>
            <person name="Childs K.L."/>
            <person name="Yandell M."/>
            <person name="Gundlach H."/>
            <person name="Mayer K.F."/>
            <person name="Schwartz D.C."/>
            <person name="Town C.D."/>
        </authorList>
    </citation>
    <scope>GENOME REANNOTATION</scope>
    <source>
        <strain evidence="6 7">cv. Jemalong A17</strain>
    </source>
</reference>
<proteinExistence type="predicted"/>
<dbReference type="PANTHER" id="PTHR33138:SF72">
    <property type="entry name" value="WALL-ASSOCIATED RECEPTOR KINASE CARBOXY-TERMINAL PROTEIN"/>
    <property type="match status" value="1"/>
</dbReference>
<dbReference type="HOGENOM" id="CLU_1827987_0_0_1"/>
<gene>
    <name evidence="6" type="primary">11437206</name>
    <name evidence="4" type="ordered locus">MTR_7g082500</name>
    <name evidence="5" type="ORF">MtrunA17_Chr7g0251091</name>
</gene>
<dbReference type="GO" id="GO:0016301">
    <property type="term" value="F:kinase activity"/>
    <property type="evidence" value="ECO:0007669"/>
    <property type="project" value="UniProtKB-KW"/>
</dbReference>
<accession>G7KV57</accession>
<dbReference type="EnsemblPlants" id="AES80588">
    <property type="protein sequence ID" value="AES80588"/>
    <property type="gene ID" value="MTR_7g082500"/>
</dbReference>
<keyword evidence="2" id="KW-0732">Signal</keyword>
<organism evidence="4 7">
    <name type="scientific">Medicago truncatula</name>
    <name type="common">Barrel medic</name>
    <name type="synonym">Medicago tribuloides</name>
    <dbReference type="NCBI Taxonomy" id="3880"/>
    <lineage>
        <taxon>Eukaryota</taxon>
        <taxon>Viridiplantae</taxon>
        <taxon>Streptophyta</taxon>
        <taxon>Embryophyta</taxon>
        <taxon>Tracheophyta</taxon>
        <taxon>Spermatophyta</taxon>
        <taxon>Magnoliopsida</taxon>
        <taxon>eudicotyledons</taxon>
        <taxon>Gunneridae</taxon>
        <taxon>Pentapetalae</taxon>
        <taxon>rosids</taxon>
        <taxon>fabids</taxon>
        <taxon>Fabales</taxon>
        <taxon>Fabaceae</taxon>
        <taxon>Papilionoideae</taxon>
        <taxon>50 kb inversion clade</taxon>
        <taxon>NPAAA clade</taxon>
        <taxon>Hologalegina</taxon>
        <taxon>IRL clade</taxon>
        <taxon>Trifolieae</taxon>
        <taxon>Medicago</taxon>
    </lineage>
</organism>
<dbReference type="PaxDb" id="3880-AES80588"/>
<dbReference type="Gramene" id="rna41842">
    <property type="protein sequence ID" value="RHN47266.1"/>
    <property type="gene ID" value="gene41842"/>
</dbReference>
<sequence>MCDDDDQYTNCNNAFNCGSSITNIKYPFWGENRKKYCGGVSSDPNMELTCEESVPKITINDAKYRIHDWNDIIQKLTIARDDYWSGICAVNVSGNPKNRTFDSTMFQRDGVVSSQVNLLYNCDTSIPNVVFSTTCRGNIEVVYTISDPRSVSL</sequence>
<dbReference type="GO" id="GO:0016020">
    <property type="term" value="C:membrane"/>
    <property type="evidence" value="ECO:0007669"/>
    <property type="project" value="UniProtKB-SubCell"/>
</dbReference>
<comment type="subcellular location">
    <subcellularLocation>
        <location evidence="1">Membrane</location>
        <topology evidence="1">Single-pass membrane protein</topology>
    </subcellularLocation>
</comment>
<evidence type="ECO:0000256" key="1">
    <source>
        <dbReference type="ARBA" id="ARBA00004167"/>
    </source>
</evidence>
<reference evidence="4 7" key="1">
    <citation type="journal article" date="2011" name="Nature">
        <title>The Medicago genome provides insight into the evolution of rhizobial symbioses.</title>
        <authorList>
            <person name="Young N.D."/>
            <person name="Debelle F."/>
            <person name="Oldroyd G.E."/>
            <person name="Geurts R."/>
            <person name="Cannon S.B."/>
            <person name="Udvardi M.K."/>
            <person name="Benedito V.A."/>
            <person name="Mayer K.F."/>
            <person name="Gouzy J."/>
            <person name="Schoof H."/>
            <person name="Van de Peer Y."/>
            <person name="Proost S."/>
            <person name="Cook D.R."/>
            <person name="Meyers B.C."/>
            <person name="Spannagl M."/>
            <person name="Cheung F."/>
            <person name="De Mita S."/>
            <person name="Krishnakumar V."/>
            <person name="Gundlach H."/>
            <person name="Zhou S."/>
            <person name="Mudge J."/>
            <person name="Bharti A.K."/>
            <person name="Murray J.D."/>
            <person name="Naoumkina M.A."/>
            <person name="Rosen B."/>
            <person name="Silverstein K.A."/>
            <person name="Tang H."/>
            <person name="Rombauts S."/>
            <person name="Zhao P.X."/>
            <person name="Zhou P."/>
            <person name="Barbe V."/>
            <person name="Bardou P."/>
            <person name="Bechner M."/>
            <person name="Bellec A."/>
            <person name="Berger A."/>
            <person name="Berges H."/>
            <person name="Bidwell S."/>
            <person name="Bisseling T."/>
            <person name="Choisne N."/>
            <person name="Couloux A."/>
            <person name="Denny R."/>
            <person name="Deshpande S."/>
            <person name="Dai X."/>
            <person name="Doyle J.J."/>
            <person name="Dudez A.M."/>
            <person name="Farmer A.D."/>
            <person name="Fouteau S."/>
            <person name="Franken C."/>
            <person name="Gibelin C."/>
            <person name="Gish J."/>
            <person name="Goldstein S."/>
            <person name="Gonzalez A.J."/>
            <person name="Green P.J."/>
            <person name="Hallab A."/>
            <person name="Hartog M."/>
            <person name="Hua A."/>
            <person name="Humphray S.J."/>
            <person name="Jeong D.H."/>
            <person name="Jing Y."/>
            <person name="Jocker A."/>
            <person name="Kenton S.M."/>
            <person name="Kim D.J."/>
            <person name="Klee K."/>
            <person name="Lai H."/>
            <person name="Lang C."/>
            <person name="Lin S."/>
            <person name="Macmil S.L."/>
            <person name="Magdelenat G."/>
            <person name="Matthews L."/>
            <person name="McCorrison J."/>
            <person name="Monaghan E.L."/>
            <person name="Mun J.H."/>
            <person name="Najar F.Z."/>
            <person name="Nicholson C."/>
            <person name="Noirot C."/>
            <person name="O'Bleness M."/>
            <person name="Paule C.R."/>
            <person name="Poulain J."/>
            <person name="Prion F."/>
            <person name="Qin B."/>
            <person name="Qu C."/>
            <person name="Retzel E.F."/>
            <person name="Riddle C."/>
            <person name="Sallet E."/>
            <person name="Samain S."/>
            <person name="Samson N."/>
            <person name="Sanders I."/>
            <person name="Saurat O."/>
            <person name="Scarpelli C."/>
            <person name="Schiex T."/>
            <person name="Segurens B."/>
            <person name="Severin A.J."/>
            <person name="Sherrier D.J."/>
            <person name="Shi R."/>
            <person name="Sims S."/>
            <person name="Singer S.R."/>
            <person name="Sinharoy S."/>
            <person name="Sterck L."/>
            <person name="Viollet A."/>
            <person name="Wang B.B."/>
            <person name="Wang K."/>
            <person name="Wang M."/>
            <person name="Wang X."/>
            <person name="Warfsmann J."/>
            <person name="Weissenbach J."/>
            <person name="White D.D."/>
            <person name="White J.D."/>
            <person name="Wiley G.B."/>
            <person name="Wincker P."/>
            <person name="Xing Y."/>
            <person name="Yang L."/>
            <person name="Yao Z."/>
            <person name="Ying F."/>
            <person name="Zhai J."/>
            <person name="Zhou L."/>
            <person name="Zuber A."/>
            <person name="Denarie J."/>
            <person name="Dixon R.A."/>
            <person name="May G.D."/>
            <person name="Schwartz D.C."/>
            <person name="Rogers J."/>
            <person name="Quetier F."/>
            <person name="Town C.D."/>
            <person name="Roe B.A."/>
        </authorList>
    </citation>
    <scope>NUCLEOTIDE SEQUENCE [LARGE SCALE GENOMIC DNA]</scope>
    <source>
        <strain evidence="4">A17</strain>
        <strain evidence="6 7">cv. Jemalong A17</strain>
    </source>
</reference>
<reference evidence="5" key="4">
    <citation type="journal article" date="2018" name="Nat. Plants">
        <title>Whole-genome landscape of Medicago truncatula symbiotic genes.</title>
        <authorList>
            <person name="Pecrix Y."/>
            <person name="Gamas P."/>
            <person name="Carrere S."/>
        </authorList>
    </citation>
    <scope>NUCLEOTIDE SEQUENCE</scope>
    <source>
        <tissue evidence="5">Leaves</tissue>
    </source>
</reference>
<evidence type="ECO:0000313" key="6">
    <source>
        <dbReference type="EnsemblPlants" id="AES80588"/>
    </source>
</evidence>
<keyword evidence="7" id="KW-1185">Reference proteome</keyword>
<keyword evidence="4" id="KW-0418">Kinase</keyword>
<dbReference type="AlphaFoldDB" id="G7KV57"/>
<feature type="domain" description="Wall-associated receptor kinase galacturonan-binding" evidence="3">
    <location>
        <begin position="11"/>
        <end position="79"/>
    </location>
</feature>
<evidence type="ECO:0000256" key="2">
    <source>
        <dbReference type="ARBA" id="ARBA00022729"/>
    </source>
</evidence>
<dbReference type="PANTHER" id="PTHR33138">
    <property type="entry name" value="OS01G0690200 PROTEIN"/>
    <property type="match status" value="1"/>
</dbReference>
<evidence type="ECO:0000313" key="5">
    <source>
        <dbReference type="EMBL" id="RHN47266.1"/>
    </source>
</evidence>
<dbReference type="GO" id="GO:0030247">
    <property type="term" value="F:polysaccharide binding"/>
    <property type="evidence" value="ECO:0007669"/>
    <property type="project" value="InterPro"/>
</dbReference>
<keyword evidence="4" id="KW-0808">Transferase</keyword>
<dbReference type="InterPro" id="IPR025287">
    <property type="entry name" value="WAK_GUB"/>
</dbReference>
<reference evidence="6" key="3">
    <citation type="submission" date="2015-04" db="UniProtKB">
        <authorList>
            <consortium name="EnsemblPlants"/>
        </authorList>
    </citation>
    <scope>IDENTIFICATION</scope>
    <source>
        <strain evidence="6">cv. Jemalong A17</strain>
    </source>
</reference>
<evidence type="ECO:0000313" key="7">
    <source>
        <dbReference type="Proteomes" id="UP000002051"/>
    </source>
</evidence>
<dbReference type="Pfam" id="PF13947">
    <property type="entry name" value="GUB_WAK_bind"/>
    <property type="match status" value="1"/>
</dbReference>
<name>G7KV57_MEDTR</name>